<evidence type="ECO:0000256" key="4">
    <source>
        <dbReference type="ARBA" id="ARBA00022679"/>
    </source>
</evidence>
<feature type="transmembrane region" description="Helical" evidence="9">
    <location>
        <begin position="21"/>
        <end position="39"/>
    </location>
</feature>
<dbReference type="PRINTS" id="PR00344">
    <property type="entry name" value="BCTRLSENSOR"/>
</dbReference>
<dbReference type="HOGENOM" id="CLU_524519_0_0_9"/>
<evidence type="ECO:0000256" key="6">
    <source>
        <dbReference type="ARBA" id="ARBA00022777"/>
    </source>
</evidence>
<dbReference type="InterPro" id="IPR003661">
    <property type="entry name" value="HisK_dim/P_dom"/>
</dbReference>
<evidence type="ECO:0000256" key="9">
    <source>
        <dbReference type="SAM" id="Phobius"/>
    </source>
</evidence>
<evidence type="ECO:0000313" key="12">
    <source>
        <dbReference type="Proteomes" id="UP000008544"/>
    </source>
</evidence>
<feature type="transmembrane region" description="Helical" evidence="9">
    <location>
        <begin position="97"/>
        <end position="127"/>
    </location>
</feature>
<dbReference type="InterPro" id="IPR004358">
    <property type="entry name" value="Sig_transdc_His_kin-like_C"/>
</dbReference>
<keyword evidence="9" id="KW-0472">Membrane</keyword>
<name>B1I1Q3_DESAP</name>
<proteinExistence type="predicted"/>
<dbReference type="Gene3D" id="1.10.287.130">
    <property type="match status" value="1"/>
</dbReference>
<dbReference type="InterPro" id="IPR005467">
    <property type="entry name" value="His_kinase_dom"/>
</dbReference>
<dbReference type="GO" id="GO:0000155">
    <property type="term" value="F:phosphorelay sensor kinase activity"/>
    <property type="evidence" value="ECO:0007669"/>
    <property type="project" value="InterPro"/>
</dbReference>
<evidence type="ECO:0000256" key="3">
    <source>
        <dbReference type="ARBA" id="ARBA00022553"/>
    </source>
</evidence>
<dbReference type="PANTHER" id="PTHR43065:SF10">
    <property type="entry name" value="PEROXIDE STRESS-ACTIVATED HISTIDINE KINASE MAK3"/>
    <property type="match status" value="1"/>
</dbReference>
<dbReference type="eggNOG" id="COG3852">
    <property type="taxonomic scope" value="Bacteria"/>
</dbReference>
<dbReference type="EC" id="2.7.13.3" evidence="2"/>
<dbReference type="RefSeq" id="WP_012301583.1">
    <property type="nucleotide sequence ID" value="NC_010424.1"/>
</dbReference>
<dbReference type="Gene3D" id="3.30.565.10">
    <property type="entry name" value="Histidine kinase-like ATPase, C-terminal domain"/>
    <property type="match status" value="1"/>
</dbReference>
<reference evidence="12" key="1">
    <citation type="submission" date="2007-10" db="EMBL/GenBank/DDBJ databases">
        <title>Complete sequence of chromosome of Desulforudis audaxviator MP104C.</title>
        <authorList>
            <person name="Copeland A."/>
            <person name="Lucas S."/>
            <person name="Lapidus A."/>
            <person name="Barry K."/>
            <person name="Glavina del Rio T."/>
            <person name="Dalin E."/>
            <person name="Tice H."/>
            <person name="Bruce D."/>
            <person name="Pitluck S."/>
            <person name="Lowry S.R."/>
            <person name="Larimer F."/>
            <person name="Land M.L."/>
            <person name="Hauser L."/>
            <person name="Kyrpides N."/>
            <person name="Ivanova N.N."/>
            <person name="Richardson P."/>
        </authorList>
    </citation>
    <scope>NUCLEOTIDE SEQUENCE [LARGE SCALE GENOMIC DNA]</scope>
    <source>
        <strain evidence="12">MP104C</strain>
    </source>
</reference>
<keyword evidence="12" id="KW-1185">Reference proteome</keyword>
<dbReference type="CDD" id="cd00082">
    <property type="entry name" value="HisKA"/>
    <property type="match status" value="1"/>
</dbReference>
<evidence type="ECO:0000313" key="11">
    <source>
        <dbReference type="EMBL" id="ACA58994.1"/>
    </source>
</evidence>
<dbReference type="PANTHER" id="PTHR43065">
    <property type="entry name" value="SENSOR HISTIDINE KINASE"/>
    <property type="match status" value="1"/>
</dbReference>
<sequence>MKNDFEPDSIFERYVREITELSWGAHLLLLLACSLPLFLLFVGDGPADSRPGFTRQTDIALPTLAWVIPLLAVLVFLRLRQARLPSARPAGVEQVVLLVVICVCVLTLTLGQGMFFLALVPVILVSLNYGKRLGMACAGVLCVLITGYVYLSEELAYSEVFVASVIILMSAAYLIGGITDMNRSLVGELDRQRTTLKNLIDGLPLGICVVNESGAVTYRNHHIGPVEERLCALLVVSPRDFYSPAEADPSVTGIEIEFEDRQYRVRRTVQRSDTGEDMVFILENVSETWRLEQELRRSSYLASVGEMAAGVAHEIRNPLTVIRGYVQLLSEKKGEGMDALKPYYQTVLDEIDRLTQIIHDFLNLARPQAVSKVPLNLNEVLTGVRHLLETEALRRDANLEIELDSSPVEINGDPAGLTQVVFNLVGNAFEAAGRGGKVRVRTYQRHHRAFLEVVDNGPGIPDDLREKVFAPFFSTRAMGTGLGLAISRRVALDHGGTLTCRSEPGDTRFILQIPMRPQS</sequence>
<dbReference type="GO" id="GO:0005524">
    <property type="term" value="F:ATP binding"/>
    <property type="evidence" value="ECO:0007669"/>
    <property type="project" value="UniProtKB-KW"/>
</dbReference>
<evidence type="ECO:0000256" key="7">
    <source>
        <dbReference type="ARBA" id="ARBA00022840"/>
    </source>
</evidence>
<dbReference type="PROSITE" id="PS51257">
    <property type="entry name" value="PROKAR_LIPOPROTEIN"/>
    <property type="match status" value="1"/>
</dbReference>
<organism evidence="11 12">
    <name type="scientific">Desulforudis audaxviator (strain MP104C)</name>
    <dbReference type="NCBI Taxonomy" id="477974"/>
    <lineage>
        <taxon>Bacteria</taxon>
        <taxon>Bacillati</taxon>
        <taxon>Bacillota</taxon>
        <taxon>Clostridia</taxon>
        <taxon>Thermoanaerobacterales</taxon>
        <taxon>Candidatus Desulforudaceae</taxon>
        <taxon>Candidatus Desulforudis</taxon>
    </lineage>
</organism>
<gene>
    <name evidence="11" type="ordered locus">Daud_0448</name>
</gene>
<comment type="catalytic activity">
    <reaction evidence="1">
        <text>ATP + protein L-histidine = ADP + protein N-phospho-L-histidine.</text>
        <dbReference type="EC" id="2.7.13.3"/>
    </reaction>
</comment>
<dbReference type="STRING" id="477974.Daud_0448"/>
<keyword evidence="9" id="KW-1133">Transmembrane helix</keyword>
<dbReference type="Pfam" id="PF00512">
    <property type="entry name" value="HisKA"/>
    <property type="match status" value="1"/>
</dbReference>
<dbReference type="EMBL" id="CP000860">
    <property type="protein sequence ID" value="ACA58994.1"/>
    <property type="molecule type" value="Genomic_DNA"/>
</dbReference>
<dbReference type="InterPro" id="IPR003594">
    <property type="entry name" value="HATPase_dom"/>
</dbReference>
<dbReference type="OrthoDB" id="9784397at2"/>
<evidence type="ECO:0000256" key="5">
    <source>
        <dbReference type="ARBA" id="ARBA00022741"/>
    </source>
</evidence>
<dbReference type="PROSITE" id="PS50109">
    <property type="entry name" value="HIS_KIN"/>
    <property type="match status" value="1"/>
</dbReference>
<keyword evidence="3" id="KW-0597">Phosphoprotein</keyword>
<protein>
    <recommendedName>
        <fullName evidence="2">histidine kinase</fullName>
        <ecNumber evidence="2">2.7.13.3</ecNumber>
    </recommendedName>
</protein>
<feature type="domain" description="Histidine kinase" evidence="10">
    <location>
        <begin position="310"/>
        <end position="517"/>
    </location>
</feature>
<keyword evidence="6 11" id="KW-0418">Kinase</keyword>
<evidence type="ECO:0000259" key="10">
    <source>
        <dbReference type="PROSITE" id="PS50109"/>
    </source>
</evidence>
<reference evidence="11 12" key="2">
    <citation type="journal article" date="2008" name="Science">
        <title>Environmental genomics reveals a single-species ecosystem deep within Earth.</title>
        <authorList>
            <person name="Chivian D."/>
            <person name="Brodie E.L."/>
            <person name="Alm E.J."/>
            <person name="Culley D.E."/>
            <person name="Dehal P.S."/>
            <person name="Desantis T.Z."/>
            <person name="Gihring T.M."/>
            <person name="Lapidus A."/>
            <person name="Lin L.H."/>
            <person name="Lowry S.R."/>
            <person name="Moser D.P."/>
            <person name="Richardson P.M."/>
            <person name="Southam G."/>
            <person name="Wanger G."/>
            <person name="Pratt L.M."/>
            <person name="Andersen G.L."/>
            <person name="Hazen T.C."/>
            <person name="Brockman F.J."/>
            <person name="Arkin A.P."/>
            <person name="Onstott T.C."/>
        </authorList>
    </citation>
    <scope>NUCLEOTIDE SEQUENCE [LARGE SCALE GENOMIC DNA]</scope>
    <source>
        <strain evidence="11 12">MP104C</strain>
    </source>
</reference>
<keyword evidence="4" id="KW-0808">Transferase</keyword>
<evidence type="ECO:0000256" key="8">
    <source>
        <dbReference type="ARBA" id="ARBA00023012"/>
    </source>
</evidence>
<dbReference type="SUPFAM" id="SSF47384">
    <property type="entry name" value="Homodimeric domain of signal transducing histidine kinase"/>
    <property type="match status" value="1"/>
</dbReference>
<keyword evidence="8" id="KW-0902">Two-component regulatory system</keyword>
<dbReference type="InterPro" id="IPR036890">
    <property type="entry name" value="HATPase_C_sf"/>
</dbReference>
<dbReference type="Proteomes" id="UP000008544">
    <property type="component" value="Chromosome"/>
</dbReference>
<feature type="transmembrane region" description="Helical" evidence="9">
    <location>
        <begin position="59"/>
        <end position="77"/>
    </location>
</feature>
<dbReference type="InterPro" id="IPR036097">
    <property type="entry name" value="HisK_dim/P_sf"/>
</dbReference>
<dbReference type="SUPFAM" id="SSF55874">
    <property type="entry name" value="ATPase domain of HSP90 chaperone/DNA topoisomerase II/histidine kinase"/>
    <property type="match status" value="1"/>
</dbReference>
<keyword evidence="5" id="KW-0547">Nucleotide-binding</keyword>
<dbReference type="KEGG" id="dau:Daud_0448"/>
<evidence type="ECO:0000256" key="2">
    <source>
        <dbReference type="ARBA" id="ARBA00012438"/>
    </source>
</evidence>
<evidence type="ECO:0000256" key="1">
    <source>
        <dbReference type="ARBA" id="ARBA00000085"/>
    </source>
</evidence>
<feature type="transmembrane region" description="Helical" evidence="9">
    <location>
        <begin position="133"/>
        <end position="151"/>
    </location>
</feature>
<dbReference type="SMART" id="SM00387">
    <property type="entry name" value="HATPase_c"/>
    <property type="match status" value="1"/>
</dbReference>
<keyword evidence="9" id="KW-0812">Transmembrane</keyword>
<accession>B1I1Q3</accession>
<dbReference type="SMART" id="SM00388">
    <property type="entry name" value="HisKA"/>
    <property type="match status" value="1"/>
</dbReference>
<dbReference type="AlphaFoldDB" id="B1I1Q3"/>
<feature type="transmembrane region" description="Helical" evidence="9">
    <location>
        <begin position="160"/>
        <end position="178"/>
    </location>
</feature>
<dbReference type="Pfam" id="PF02518">
    <property type="entry name" value="HATPase_c"/>
    <property type="match status" value="1"/>
</dbReference>
<keyword evidence="7" id="KW-0067">ATP-binding</keyword>